<sequence>MPSSWSDNPYQHKQALKFATLSGPVLNECFKNCVEFEFGQPSEAEQTCIKNCQSKSSEAFNMFMRVQYNFAKDKSWKDYIDLSRYTGMEVEHGLNTNHLYEMNNAANLGHFDPHPKTQTTFAKFQEEKDWQLRDLKKAALS</sequence>
<keyword evidence="1" id="KW-0999">Mitochondrion inner membrane</keyword>
<dbReference type="InterPro" id="IPR035427">
    <property type="entry name" value="Tim10-like_dom_sf"/>
</dbReference>
<dbReference type="SUPFAM" id="SSF144122">
    <property type="entry name" value="Tim10-like"/>
    <property type="match status" value="1"/>
</dbReference>
<comment type="subcellular location">
    <subcellularLocation>
        <location evidence="1">Mitochondrion inner membrane</location>
        <topology evidence="1">Peripheral membrane protein</topology>
        <orientation evidence="1">Intermembrane side</orientation>
    </subcellularLocation>
</comment>
<dbReference type="GO" id="GO:0015031">
    <property type="term" value="P:protein transport"/>
    <property type="evidence" value="ECO:0007669"/>
    <property type="project" value="UniProtKB-KW"/>
</dbReference>
<reference evidence="3" key="1">
    <citation type="submission" date="2021-01" db="EMBL/GenBank/DDBJ databases">
        <authorList>
            <person name="Corre E."/>
            <person name="Pelletier E."/>
            <person name="Niang G."/>
            <person name="Scheremetjew M."/>
            <person name="Finn R."/>
            <person name="Kale V."/>
            <person name="Holt S."/>
            <person name="Cochrane G."/>
            <person name="Meng A."/>
            <person name="Brown T."/>
            <person name="Cohen L."/>
        </authorList>
    </citation>
    <scope>NUCLEOTIDE SEQUENCE</scope>
    <source>
        <strain evidence="3">Ras09</strain>
    </source>
</reference>
<protein>
    <recommendedName>
        <fullName evidence="1">Mitochondrial import inner membrane translocase subunit</fullName>
    </recommendedName>
</protein>
<gene>
    <name evidence="3" type="ORF">SRAS04492_LOCUS4154</name>
</gene>
<comment type="similarity">
    <text evidence="1">Belongs to the small Tim family.</text>
</comment>
<comment type="domain">
    <text evidence="1">The twin CX3C motif contains 4 conserved Cys residues that form 2 disulfide bonds in the mitochondrial intermembrane space.</text>
</comment>
<accession>A0A7S3CMK0</accession>
<dbReference type="EMBL" id="HBIA01008208">
    <property type="protein sequence ID" value="CAE0232356.1"/>
    <property type="molecule type" value="Transcribed_RNA"/>
</dbReference>
<organism evidence="3">
    <name type="scientific">Strombidium rassoulzadegani</name>
    <dbReference type="NCBI Taxonomy" id="1082188"/>
    <lineage>
        <taxon>Eukaryota</taxon>
        <taxon>Sar</taxon>
        <taxon>Alveolata</taxon>
        <taxon>Ciliophora</taxon>
        <taxon>Intramacronucleata</taxon>
        <taxon>Spirotrichea</taxon>
        <taxon>Oligotrichia</taxon>
        <taxon>Strombidiidae</taxon>
        <taxon>Strombidium</taxon>
    </lineage>
</organism>
<comment type="subunit">
    <text evidence="1">Heterohexamer.</text>
</comment>
<proteinExistence type="inferred from homology"/>
<dbReference type="Gene3D" id="1.10.287.810">
    <property type="entry name" value="Mitochondrial import inner membrane translocase subunit tim13 like domains"/>
    <property type="match status" value="1"/>
</dbReference>
<dbReference type="GO" id="GO:0005743">
    <property type="term" value="C:mitochondrial inner membrane"/>
    <property type="evidence" value="ECO:0007669"/>
    <property type="project" value="UniProtKB-SubCell"/>
</dbReference>
<evidence type="ECO:0000313" key="3">
    <source>
        <dbReference type="EMBL" id="CAE0232356.1"/>
    </source>
</evidence>
<comment type="function">
    <text evidence="1">Mitochondrial intermembrane chaperone that participates in the import and insertion of some multi-pass transmembrane proteins into the mitochondrial inner membrane. Also required for the transfer of beta-barrel precursors from the TOM complex to the sorting and assembly machinery (SAM complex) of the outer membrane. Acts as a chaperone-like protein that protects the hydrophobic precursors from aggregation and guide them through the mitochondrial intermembrane space.</text>
</comment>
<dbReference type="AlphaFoldDB" id="A0A7S3CMK0"/>
<keyword evidence="1" id="KW-0653">Protein transport</keyword>
<feature type="domain" description="Tim10-like" evidence="2">
    <location>
        <begin position="11"/>
        <end position="64"/>
    </location>
</feature>
<evidence type="ECO:0000259" key="2">
    <source>
        <dbReference type="Pfam" id="PF02953"/>
    </source>
</evidence>
<evidence type="ECO:0000256" key="1">
    <source>
        <dbReference type="RuleBase" id="RU367043"/>
    </source>
</evidence>
<keyword evidence="1" id="KW-0143">Chaperone</keyword>
<keyword evidence="1" id="KW-0811">Translocation</keyword>
<name>A0A7S3CMK0_9SPIT</name>
<keyword evidence="1" id="KW-1015">Disulfide bond</keyword>
<keyword evidence="1" id="KW-0496">Mitochondrion</keyword>
<dbReference type="InterPro" id="IPR004217">
    <property type="entry name" value="Tim10-like"/>
</dbReference>
<keyword evidence="1" id="KW-0472">Membrane</keyword>
<dbReference type="Pfam" id="PF02953">
    <property type="entry name" value="zf-Tim10_DDP"/>
    <property type="match status" value="1"/>
</dbReference>
<keyword evidence="1" id="KW-0813">Transport</keyword>